<dbReference type="Proteomes" id="UP001596495">
    <property type="component" value="Unassembled WGS sequence"/>
</dbReference>
<evidence type="ECO:0000313" key="2">
    <source>
        <dbReference type="Proteomes" id="UP001596495"/>
    </source>
</evidence>
<gene>
    <name evidence="1" type="ORF">ACFQNJ_14185</name>
</gene>
<proteinExistence type="predicted"/>
<comment type="caution">
    <text evidence="1">The sequence shown here is derived from an EMBL/GenBank/DDBJ whole genome shotgun (WGS) entry which is preliminary data.</text>
</comment>
<reference evidence="2" key="1">
    <citation type="journal article" date="2019" name="Int. J. Syst. Evol. Microbiol.">
        <title>The Global Catalogue of Microorganisms (GCM) 10K type strain sequencing project: providing services to taxonomists for standard genome sequencing and annotation.</title>
        <authorList>
            <consortium name="The Broad Institute Genomics Platform"/>
            <consortium name="The Broad Institute Genome Sequencing Center for Infectious Disease"/>
            <person name="Wu L."/>
            <person name="Ma J."/>
        </authorList>
    </citation>
    <scope>NUCLEOTIDE SEQUENCE [LARGE SCALE GENOMIC DNA]</scope>
    <source>
        <strain evidence="2">CCUG 54518</strain>
    </source>
</reference>
<evidence type="ECO:0000313" key="1">
    <source>
        <dbReference type="EMBL" id="MFC7435661.1"/>
    </source>
</evidence>
<accession>A0ABW2RC30</accession>
<keyword evidence="2" id="KW-1185">Reference proteome</keyword>
<protein>
    <submittedName>
        <fullName evidence="1">Uncharacterized protein</fullName>
    </submittedName>
</protein>
<dbReference type="RefSeq" id="WP_382258687.1">
    <property type="nucleotide sequence ID" value="NZ_JBHTBX010000009.1"/>
</dbReference>
<organism evidence="1 2">
    <name type="scientific">Hydrogenophaga bisanensis</name>
    <dbReference type="NCBI Taxonomy" id="439611"/>
    <lineage>
        <taxon>Bacteria</taxon>
        <taxon>Pseudomonadati</taxon>
        <taxon>Pseudomonadota</taxon>
        <taxon>Betaproteobacteria</taxon>
        <taxon>Burkholderiales</taxon>
        <taxon>Comamonadaceae</taxon>
        <taxon>Hydrogenophaga</taxon>
    </lineage>
</organism>
<sequence length="102" mass="11082">MIHTTTSQLTGQFVTSRSTIGRYRIVANPRPTDCGRFLAQVSIASGQGSASTARVMRFDEAFSTHEAAASFGHEEGVRWVRARQVPDAQAPQPPATDRPVLI</sequence>
<name>A0ABW2RC30_9BURK</name>
<dbReference type="EMBL" id="JBHTBX010000009">
    <property type="protein sequence ID" value="MFC7435661.1"/>
    <property type="molecule type" value="Genomic_DNA"/>
</dbReference>